<evidence type="ECO:0000259" key="6">
    <source>
        <dbReference type="PROSITE" id="PS51078"/>
    </source>
</evidence>
<feature type="compositionally biased region" description="Basic and acidic residues" evidence="4">
    <location>
        <begin position="25"/>
        <end position="38"/>
    </location>
</feature>
<dbReference type="Pfam" id="PF01614">
    <property type="entry name" value="IclR_C"/>
    <property type="match status" value="1"/>
</dbReference>
<evidence type="ECO:0000313" key="7">
    <source>
        <dbReference type="EMBL" id="MBO2442684.1"/>
    </source>
</evidence>
<dbReference type="RefSeq" id="WP_208271003.1">
    <property type="nucleotide sequence ID" value="NZ_BAAAGM010000054.1"/>
</dbReference>
<dbReference type="InterPro" id="IPR050707">
    <property type="entry name" value="HTH_MetabolicPath_Reg"/>
</dbReference>
<evidence type="ECO:0000313" key="8">
    <source>
        <dbReference type="Proteomes" id="UP000666915"/>
    </source>
</evidence>
<dbReference type="Gene3D" id="3.30.450.40">
    <property type="match status" value="1"/>
</dbReference>
<dbReference type="PANTHER" id="PTHR30136:SF24">
    <property type="entry name" value="HTH-TYPE TRANSCRIPTIONAL REPRESSOR ALLR"/>
    <property type="match status" value="1"/>
</dbReference>
<evidence type="ECO:0000256" key="1">
    <source>
        <dbReference type="ARBA" id="ARBA00023015"/>
    </source>
</evidence>
<dbReference type="Proteomes" id="UP000666915">
    <property type="component" value="Unassembled WGS sequence"/>
</dbReference>
<name>A0ABS3R8X8_9ACTN</name>
<dbReference type="Pfam" id="PF09339">
    <property type="entry name" value="HTH_IclR"/>
    <property type="match status" value="1"/>
</dbReference>
<gene>
    <name evidence="7" type="ORF">J4557_34675</name>
</gene>
<keyword evidence="1" id="KW-0805">Transcription regulation</keyword>
<dbReference type="PANTHER" id="PTHR30136">
    <property type="entry name" value="HELIX-TURN-HELIX TRANSCRIPTIONAL REGULATOR, ICLR FAMILY"/>
    <property type="match status" value="1"/>
</dbReference>
<dbReference type="SUPFAM" id="SSF46785">
    <property type="entry name" value="Winged helix' DNA-binding domain"/>
    <property type="match status" value="1"/>
</dbReference>
<sequence length="300" mass="32120">MGPDLDMKSSSRSPRPDAGPAPAPDRADDAPARSDAESKNVLSSARRVLQGLQVIAEAREPVTLAALADALGTSEVAAYRVACTLIAEGYVRQAPSRRAGYELTWKIVEMATARLERTELRTVAAERLAALAEHYAESITVAIPDGDHVVFVDKVNANRDVQFYCDIGKRLPLHVGAASRAILAHGPERLSGQYLSRTLTTFTDATPLEPDAIRADLERIRNIGYAVSIGDVEVGISAIAAPIVNARSEILGAAAIANVSAKWSDDDIRDRGEDLKRVCAEISAECAQLDQPFVLAPEAK</sequence>
<protein>
    <submittedName>
        <fullName evidence="7">IclR family transcriptional regulator</fullName>
    </submittedName>
</protein>
<feature type="region of interest" description="Disordered" evidence="4">
    <location>
        <begin position="1"/>
        <end position="40"/>
    </location>
</feature>
<dbReference type="PROSITE" id="PS51078">
    <property type="entry name" value="ICLR_ED"/>
    <property type="match status" value="1"/>
</dbReference>
<dbReference type="InterPro" id="IPR029016">
    <property type="entry name" value="GAF-like_dom_sf"/>
</dbReference>
<feature type="domain" description="HTH iclR-type" evidence="5">
    <location>
        <begin position="42"/>
        <end position="105"/>
    </location>
</feature>
<dbReference type="EMBL" id="JAGEOK010000027">
    <property type="protein sequence ID" value="MBO2442684.1"/>
    <property type="molecule type" value="Genomic_DNA"/>
</dbReference>
<evidence type="ECO:0000256" key="2">
    <source>
        <dbReference type="ARBA" id="ARBA00023125"/>
    </source>
</evidence>
<organism evidence="7 8">
    <name type="scientific">Actinomadura nitritigenes</name>
    <dbReference type="NCBI Taxonomy" id="134602"/>
    <lineage>
        <taxon>Bacteria</taxon>
        <taxon>Bacillati</taxon>
        <taxon>Actinomycetota</taxon>
        <taxon>Actinomycetes</taxon>
        <taxon>Streptosporangiales</taxon>
        <taxon>Thermomonosporaceae</taxon>
        <taxon>Actinomadura</taxon>
    </lineage>
</organism>
<keyword evidence="3" id="KW-0804">Transcription</keyword>
<reference evidence="7 8" key="1">
    <citation type="submission" date="2021-03" db="EMBL/GenBank/DDBJ databases">
        <authorList>
            <person name="Kanchanasin P."/>
            <person name="Saeng-In P."/>
            <person name="Phongsopitanun W."/>
            <person name="Yuki M."/>
            <person name="Kudo T."/>
            <person name="Ohkuma M."/>
            <person name="Tanasupawat S."/>
        </authorList>
    </citation>
    <scope>NUCLEOTIDE SEQUENCE [LARGE SCALE GENOMIC DNA]</scope>
    <source>
        <strain evidence="7 8">L46</strain>
    </source>
</reference>
<dbReference type="SUPFAM" id="SSF55781">
    <property type="entry name" value="GAF domain-like"/>
    <property type="match status" value="1"/>
</dbReference>
<dbReference type="SMART" id="SM00346">
    <property type="entry name" value="HTH_ICLR"/>
    <property type="match status" value="1"/>
</dbReference>
<dbReference type="InterPro" id="IPR036388">
    <property type="entry name" value="WH-like_DNA-bd_sf"/>
</dbReference>
<dbReference type="Gene3D" id="1.10.10.10">
    <property type="entry name" value="Winged helix-like DNA-binding domain superfamily/Winged helix DNA-binding domain"/>
    <property type="match status" value="1"/>
</dbReference>
<dbReference type="PROSITE" id="PS51077">
    <property type="entry name" value="HTH_ICLR"/>
    <property type="match status" value="1"/>
</dbReference>
<keyword evidence="8" id="KW-1185">Reference proteome</keyword>
<evidence type="ECO:0000256" key="4">
    <source>
        <dbReference type="SAM" id="MobiDB-lite"/>
    </source>
</evidence>
<accession>A0ABS3R8X8</accession>
<comment type="caution">
    <text evidence="7">The sequence shown here is derived from an EMBL/GenBank/DDBJ whole genome shotgun (WGS) entry which is preliminary data.</text>
</comment>
<dbReference type="InterPro" id="IPR014757">
    <property type="entry name" value="Tscrpt_reg_IclR_C"/>
</dbReference>
<keyword evidence="2" id="KW-0238">DNA-binding</keyword>
<dbReference type="InterPro" id="IPR036390">
    <property type="entry name" value="WH_DNA-bd_sf"/>
</dbReference>
<evidence type="ECO:0000259" key="5">
    <source>
        <dbReference type="PROSITE" id="PS51077"/>
    </source>
</evidence>
<evidence type="ECO:0000256" key="3">
    <source>
        <dbReference type="ARBA" id="ARBA00023163"/>
    </source>
</evidence>
<proteinExistence type="predicted"/>
<dbReference type="InterPro" id="IPR005471">
    <property type="entry name" value="Tscrpt_reg_IclR_N"/>
</dbReference>
<feature type="domain" description="IclR-ED" evidence="6">
    <location>
        <begin position="106"/>
        <end position="288"/>
    </location>
</feature>